<evidence type="ECO:0000256" key="9">
    <source>
        <dbReference type="SAM" id="MobiDB-lite"/>
    </source>
</evidence>
<dbReference type="InterPro" id="IPR050082">
    <property type="entry name" value="RNA_methyltr_RlmE"/>
</dbReference>
<feature type="region of interest" description="Disordered" evidence="9">
    <location>
        <begin position="781"/>
        <end position="842"/>
    </location>
</feature>
<keyword evidence="8" id="KW-0175">Coiled coil</keyword>
<dbReference type="Gene3D" id="3.40.50.150">
    <property type="entry name" value="Vaccinia Virus protein VP39"/>
    <property type="match status" value="1"/>
</dbReference>
<feature type="compositionally biased region" description="Basic residues" evidence="9">
    <location>
        <begin position="781"/>
        <end position="793"/>
    </location>
</feature>
<dbReference type="FunCoup" id="A0A6L2PTB4">
    <property type="interactions" value="1652"/>
</dbReference>
<feature type="active site" description="Proton acceptor" evidence="8">
    <location>
        <position position="156"/>
    </location>
</feature>
<dbReference type="HAMAP" id="MF_01547">
    <property type="entry name" value="RNA_methyltr_E"/>
    <property type="match status" value="1"/>
</dbReference>
<proteinExistence type="inferred from homology"/>
<dbReference type="PANTHER" id="PTHR10920">
    <property type="entry name" value="RIBOSOMAL RNA METHYLTRANSFERASE"/>
    <property type="match status" value="1"/>
</dbReference>
<keyword evidence="6 8" id="KW-0949">S-adenosyl-L-methionine</keyword>
<dbReference type="InterPro" id="IPR029063">
    <property type="entry name" value="SAM-dependent_MTases_sf"/>
</dbReference>
<feature type="domain" description="Ribosomal RNA methyltransferase FtsJ" evidence="10">
    <location>
        <begin position="24"/>
        <end position="199"/>
    </location>
</feature>
<keyword evidence="7 8" id="KW-0539">Nucleus</keyword>
<keyword evidence="5 8" id="KW-0808">Transferase</keyword>
<dbReference type="GO" id="GO:0016435">
    <property type="term" value="F:rRNA (guanine) methyltransferase activity"/>
    <property type="evidence" value="ECO:0007669"/>
    <property type="project" value="TreeGrafter"/>
</dbReference>
<feature type="region of interest" description="Disordered" evidence="9">
    <location>
        <begin position="320"/>
        <end position="356"/>
    </location>
</feature>
<dbReference type="GO" id="GO:0030687">
    <property type="term" value="C:preribosome, large subunit precursor"/>
    <property type="evidence" value="ECO:0007669"/>
    <property type="project" value="TreeGrafter"/>
</dbReference>
<protein>
    <recommendedName>
        <fullName evidence="8">Putative rRNA methyltransferase</fullName>
        <ecNumber evidence="8">2.1.1.-</ecNumber>
    </recommendedName>
    <alternativeName>
        <fullName evidence="8">2'-O-ribose RNA methyltransferase SPB1 homolog</fullName>
    </alternativeName>
</protein>
<dbReference type="Pfam" id="PF07780">
    <property type="entry name" value="Spb1_C"/>
    <property type="match status" value="1"/>
</dbReference>
<dbReference type="InterPro" id="IPR002877">
    <property type="entry name" value="RNA_MeTrfase_FtsJ_dom"/>
</dbReference>
<feature type="compositionally biased region" description="Acidic residues" evidence="9">
    <location>
        <begin position="472"/>
        <end position="490"/>
    </location>
</feature>
<dbReference type="GO" id="GO:0005730">
    <property type="term" value="C:nucleolus"/>
    <property type="evidence" value="ECO:0007669"/>
    <property type="project" value="UniProtKB-SubCell"/>
</dbReference>
<keyword evidence="2 8" id="KW-0690">Ribosome biogenesis</keyword>
<comment type="subcellular location">
    <subcellularLocation>
        <location evidence="1 8">Nucleus</location>
        <location evidence="1 8">Nucleolus</location>
    </subcellularLocation>
</comment>
<dbReference type="EC" id="2.1.1.-" evidence="8"/>
<dbReference type="InterPro" id="IPR024576">
    <property type="entry name" value="rRNA_MeTfrase_Spb1_DUF3381"/>
</dbReference>
<dbReference type="Pfam" id="PF11861">
    <property type="entry name" value="DUF3381"/>
    <property type="match status" value="1"/>
</dbReference>
<dbReference type="Proteomes" id="UP000502823">
    <property type="component" value="Unassembled WGS sequence"/>
</dbReference>
<feature type="compositionally biased region" description="Basic and acidic residues" evidence="9">
    <location>
        <begin position="620"/>
        <end position="634"/>
    </location>
</feature>
<dbReference type="InterPro" id="IPR028589">
    <property type="entry name" value="SPB1-like"/>
</dbReference>
<sequence length="842" mass="96840">MGKKKLGKQRKDKYYRLAKETGLRSRAAFKLIQLNRKFEFLQKSRVCVDLCAAPGGWMQVAKQNMPVSSIVIGVDLFPIKTIPGCIALQEDITTDKCRIAIEKELQSWKADIVLNDGAPNVGKNWLHDAYQQACLTLSALKLATHILRAGGWFVTKIFRSKDYQSLIWVFKQLFKKVHATKPRASRSESAEIFVVCQGYKAPDKLDSRFLNAKYVFEELDLEPQNKLSVFHPEKQKKAKPEGYPENDYTLHHKLSVAEFIESDNVVDALQRASEIVLDDPEVANHPLTTAEIKECCKDIKVLGRKDLRVLMNWWKALKQVSTEGKPEKEEESTEDEVKREDKEDESDQDERDTEDLCRQVSELQEEEARALKRKRKRTNKERKKLQDRLNLKMVLRGDEGPKLETDDMFRLQQIQSSKALENVIDNTPDILAESEPESDDELPKKRKCVTYEKDGDDHLDISGKFYKPGDMSDPEEDKDSDDSDSIEEEGLGLSSGEENEKPDQKAHALKHQEEENPLLTDLDPRGKREKKAHQAELWFERDIFKSLENEADEDYELDRMVEEYKKKGGEIIGDSKKNEENLKDDCESSEDDKDEDEASDTDSGIDFQPKEQNTQVAAGDKARFEIVAKDDAPPTRKRKVKLDEEGLALGTLMVTSHKIKRNLIDGGWNRYAFNDDNLPDWFVEDEAKHMRKEAPVPKELVSEYTMKLREMNVRPIKKVIEAKARKKKHAIQRLERAKKKMEAIMESVDVSDREKAKQIRALYKKAKGNRKKEVTYVVSKKHTASKYSRRPHGVKGPYKVVDPRMKKDNRRLKTSKKGKKHGHGPPPSRTKRVPKMGGKAKR</sequence>
<feature type="binding site" evidence="8">
    <location>
        <position position="55"/>
    </location>
    <ligand>
        <name>S-adenosyl-L-methionine</name>
        <dbReference type="ChEBI" id="CHEBI:59789"/>
    </ligand>
</feature>
<evidence type="ECO:0000313" key="13">
    <source>
        <dbReference type="EMBL" id="GFG34870.1"/>
    </source>
</evidence>
<gene>
    <name evidence="13" type="ORF">Cfor_00089</name>
</gene>
<feature type="binding site" evidence="8">
    <location>
        <position position="75"/>
    </location>
    <ligand>
        <name>S-adenosyl-L-methionine</name>
        <dbReference type="ChEBI" id="CHEBI:59789"/>
    </ligand>
</feature>
<dbReference type="GO" id="GO:0008650">
    <property type="term" value="F:rRNA (uridine-2'-O-)-methyltransferase activity"/>
    <property type="evidence" value="ECO:0007669"/>
    <property type="project" value="TreeGrafter"/>
</dbReference>
<feature type="compositionally biased region" description="Basic and acidic residues" evidence="9">
    <location>
        <begin position="384"/>
        <end position="393"/>
    </location>
</feature>
<feature type="compositionally biased region" description="Basic residues" evidence="9">
    <location>
        <begin position="807"/>
        <end position="842"/>
    </location>
</feature>
<dbReference type="EMBL" id="BLKM01011911">
    <property type="protein sequence ID" value="GFG34870.1"/>
    <property type="molecule type" value="Genomic_DNA"/>
</dbReference>
<feature type="compositionally biased region" description="Basic residues" evidence="9">
    <location>
        <begin position="371"/>
        <end position="383"/>
    </location>
</feature>
<feature type="compositionally biased region" description="Acidic residues" evidence="9">
    <location>
        <begin position="342"/>
        <end position="353"/>
    </location>
</feature>
<evidence type="ECO:0000256" key="7">
    <source>
        <dbReference type="ARBA" id="ARBA00023242"/>
    </source>
</evidence>
<dbReference type="AlphaFoldDB" id="A0A6L2PTB4"/>
<feature type="compositionally biased region" description="Basic and acidic residues" evidence="9">
    <location>
        <begin position="567"/>
        <end position="586"/>
    </location>
</feature>
<feature type="coiled-coil region" evidence="8">
    <location>
        <begin position="717"/>
        <end position="754"/>
    </location>
</feature>
<feature type="compositionally biased region" description="Basic and acidic residues" evidence="9">
    <location>
        <begin position="449"/>
        <end position="461"/>
    </location>
</feature>
<evidence type="ECO:0000256" key="6">
    <source>
        <dbReference type="ARBA" id="ARBA00022691"/>
    </source>
</evidence>
<feature type="domain" description="DUF3381" evidence="12">
    <location>
        <begin position="234"/>
        <end position="388"/>
    </location>
</feature>
<comment type="caution">
    <text evidence="13">The sequence shown here is derived from an EMBL/GenBank/DDBJ whole genome shotgun (WGS) entry which is preliminary data.</text>
</comment>
<dbReference type="SUPFAM" id="SSF53335">
    <property type="entry name" value="S-adenosyl-L-methionine-dependent methyltransferases"/>
    <property type="match status" value="1"/>
</dbReference>
<organism evidence="13 14">
    <name type="scientific">Coptotermes formosanus</name>
    <name type="common">Formosan subterranean termite</name>
    <dbReference type="NCBI Taxonomy" id="36987"/>
    <lineage>
        <taxon>Eukaryota</taxon>
        <taxon>Metazoa</taxon>
        <taxon>Ecdysozoa</taxon>
        <taxon>Arthropoda</taxon>
        <taxon>Hexapoda</taxon>
        <taxon>Insecta</taxon>
        <taxon>Pterygota</taxon>
        <taxon>Neoptera</taxon>
        <taxon>Polyneoptera</taxon>
        <taxon>Dictyoptera</taxon>
        <taxon>Blattodea</taxon>
        <taxon>Blattoidea</taxon>
        <taxon>Termitoidae</taxon>
        <taxon>Rhinotermitidae</taxon>
        <taxon>Coptotermes</taxon>
    </lineage>
</organism>
<evidence type="ECO:0000256" key="2">
    <source>
        <dbReference type="ARBA" id="ARBA00022517"/>
    </source>
</evidence>
<evidence type="ECO:0000259" key="11">
    <source>
        <dbReference type="Pfam" id="PF07780"/>
    </source>
</evidence>
<feature type="region of interest" description="Disordered" evidence="9">
    <location>
        <begin position="416"/>
        <end position="534"/>
    </location>
</feature>
<evidence type="ECO:0000256" key="8">
    <source>
        <dbReference type="HAMAP-Rule" id="MF_03163"/>
    </source>
</evidence>
<feature type="binding site" evidence="8">
    <location>
        <position position="57"/>
    </location>
    <ligand>
        <name>S-adenosyl-L-methionine</name>
        <dbReference type="ChEBI" id="CHEBI:59789"/>
    </ligand>
</feature>
<dbReference type="GO" id="GO:0000463">
    <property type="term" value="P:maturation of LSU-rRNA from tricistronic rRNA transcript (SSU-rRNA, 5.8S rRNA, LSU-rRNA)"/>
    <property type="evidence" value="ECO:0007669"/>
    <property type="project" value="TreeGrafter"/>
</dbReference>
<evidence type="ECO:0000259" key="12">
    <source>
        <dbReference type="Pfam" id="PF11861"/>
    </source>
</evidence>
<dbReference type="GO" id="GO:0000466">
    <property type="term" value="P:maturation of 5.8S rRNA from tricistronic rRNA transcript (SSU-rRNA, 5.8S rRNA, LSU-rRNA)"/>
    <property type="evidence" value="ECO:0007669"/>
    <property type="project" value="TreeGrafter"/>
</dbReference>
<name>A0A6L2PTB4_COPFO</name>
<feature type="region of interest" description="Disordered" evidence="9">
    <location>
        <begin position="567"/>
        <end position="637"/>
    </location>
</feature>
<evidence type="ECO:0000259" key="10">
    <source>
        <dbReference type="Pfam" id="PF01728"/>
    </source>
</evidence>
<reference evidence="14" key="1">
    <citation type="submission" date="2020-01" db="EMBL/GenBank/DDBJ databases">
        <title>Draft genome sequence of the Termite Coptotermes fromosanus.</title>
        <authorList>
            <person name="Itakura S."/>
            <person name="Yosikawa Y."/>
            <person name="Umezawa K."/>
        </authorList>
    </citation>
    <scope>NUCLEOTIDE SEQUENCE [LARGE SCALE GENOMIC DNA]</scope>
</reference>
<feature type="compositionally biased region" description="Basic and acidic residues" evidence="9">
    <location>
        <begin position="522"/>
        <end position="534"/>
    </location>
</feature>
<comment type="catalytic activity">
    <reaction evidence="8">
        <text>a ribonucleotide in rRNA + S-adenosyl-L-methionine = a 2'-O-methylribonucleotide in rRNA + S-adenosyl-L-homocysteine + H(+)</text>
        <dbReference type="Rhea" id="RHEA:48628"/>
        <dbReference type="Rhea" id="RHEA-COMP:12164"/>
        <dbReference type="Rhea" id="RHEA-COMP:12165"/>
        <dbReference type="ChEBI" id="CHEBI:15378"/>
        <dbReference type="ChEBI" id="CHEBI:57856"/>
        <dbReference type="ChEBI" id="CHEBI:59789"/>
        <dbReference type="ChEBI" id="CHEBI:90675"/>
        <dbReference type="ChEBI" id="CHEBI:90676"/>
    </reaction>
</comment>
<keyword evidence="3 8" id="KW-0698">rRNA processing</keyword>
<feature type="domain" description="Ribosomal RNA methyltransferase SPB1-like C-terminal" evidence="11">
    <location>
        <begin position="604"/>
        <end position="817"/>
    </location>
</feature>
<accession>A0A6L2PTB4</accession>
<dbReference type="Pfam" id="PF01728">
    <property type="entry name" value="FtsJ"/>
    <property type="match status" value="1"/>
</dbReference>
<dbReference type="HAMAP" id="MF_03163">
    <property type="entry name" value="RNA_methyltr_E_SPB1"/>
    <property type="match status" value="1"/>
</dbReference>
<dbReference type="FunFam" id="3.40.50.150:FF:000004">
    <property type="entry name" value="AdoMet-dependent rRNA methyltransferase SPB1"/>
    <property type="match status" value="1"/>
</dbReference>
<dbReference type="InParanoid" id="A0A6L2PTB4"/>
<feature type="compositionally biased region" description="Acidic residues" evidence="9">
    <location>
        <begin position="587"/>
        <end position="600"/>
    </location>
</feature>
<dbReference type="InterPro" id="IPR015507">
    <property type="entry name" value="rRNA-MeTfrase_E"/>
</dbReference>
<feature type="region of interest" description="Disordered" evidence="9">
    <location>
        <begin position="371"/>
        <end position="393"/>
    </location>
</feature>
<evidence type="ECO:0000256" key="3">
    <source>
        <dbReference type="ARBA" id="ARBA00022552"/>
    </source>
</evidence>
<evidence type="ECO:0000313" key="14">
    <source>
        <dbReference type="Proteomes" id="UP000502823"/>
    </source>
</evidence>
<keyword evidence="4 8" id="KW-0489">Methyltransferase</keyword>
<comment type="function">
    <text evidence="8">Probable methyltransferase involved in the maturation of rRNA and in the biogenesis of ribosomal subunits.</text>
</comment>
<feature type="binding site" evidence="8">
    <location>
        <position position="91"/>
    </location>
    <ligand>
        <name>S-adenosyl-L-methionine</name>
        <dbReference type="ChEBI" id="CHEBI:59789"/>
    </ligand>
</feature>
<evidence type="ECO:0000256" key="1">
    <source>
        <dbReference type="ARBA" id="ARBA00004604"/>
    </source>
</evidence>
<dbReference type="InterPro" id="IPR012920">
    <property type="entry name" value="rRNA_MeTfrase_SPB1-like_C"/>
</dbReference>
<keyword evidence="14" id="KW-1185">Reference proteome</keyword>
<dbReference type="OrthoDB" id="1287559at2759"/>
<evidence type="ECO:0000256" key="4">
    <source>
        <dbReference type="ARBA" id="ARBA00022603"/>
    </source>
</evidence>
<comment type="similarity">
    <text evidence="8">Belongs to the class I-like SAM-binding methyltransferase superfamily. RNA methyltransferase RlmE family. SPB1 subfamily.</text>
</comment>
<feature type="binding site" evidence="8">
    <location>
        <position position="116"/>
    </location>
    <ligand>
        <name>S-adenosyl-L-methionine</name>
        <dbReference type="ChEBI" id="CHEBI:59789"/>
    </ligand>
</feature>
<evidence type="ECO:0000256" key="5">
    <source>
        <dbReference type="ARBA" id="ARBA00022679"/>
    </source>
</evidence>
<feature type="compositionally biased region" description="Basic and acidic residues" evidence="9">
    <location>
        <begin position="498"/>
        <end position="514"/>
    </location>
</feature>
<dbReference type="PANTHER" id="PTHR10920:SF13">
    <property type="entry name" value="PRE-RRNA 2'-O-RIBOSE RNA METHYLTRANSFERASE FTSJ3"/>
    <property type="match status" value="1"/>
</dbReference>